<dbReference type="Gene3D" id="1.20.210.10">
    <property type="entry name" value="Cytochrome c oxidase-like, subunit I domain"/>
    <property type="match status" value="1"/>
</dbReference>
<name>A0ABT4QBA3_9BACL</name>
<organism evidence="2 3">
    <name type="scientific">Paenibacillus gyeongsangnamensis</name>
    <dbReference type="NCBI Taxonomy" id="3388067"/>
    <lineage>
        <taxon>Bacteria</taxon>
        <taxon>Bacillati</taxon>
        <taxon>Bacillota</taxon>
        <taxon>Bacilli</taxon>
        <taxon>Bacillales</taxon>
        <taxon>Paenibacillaceae</taxon>
        <taxon>Paenibacillus</taxon>
    </lineage>
</organism>
<evidence type="ECO:0000256" key="1">
    <source>
        <dbReference type="SAM" id="Phobius"/>
    </source>
</evidence>
<sequence length="136" mass="14713">MGPRLVKIASCYFIIGVFFGMFMSITHHMEFASVHAHLNLVGWVSMALAGLIYSVFSKAGASKLAVWHFWCHNIGLPIMMIALALLVGGAGNTEPIIAVGGIITTLAVILFVINVFKHVSLPSSPVDQEKAYRAKN</sequence>
<feature type="transmembrane region" description="Helical" evidence="1">
    <location>
        <begin position="68"/>
        <end position="90"/>
    </location>
</feature>
<keyword evidence="1" id="KW-1133">Transmembrane helix</keyword>
<dbReference type="EMBL" id="JAQAGZ010000011">
    <property type="protein sequence ID" value="MCZ8514174.1"/>
    <property type="molecule type" value="Genomic_DNA"/>
</dbReference>
<feature type="transmembrane region" description="Helical" evidence="1">
    <location>
        <begin position="5"/>
        <end position="25"/>
    </location>
</feature>
<dbReference type="SUPFAM" id="SSF81442">
    <property type="entry name" value="Cytochrome c oxidase subunit I-like"/>
    <property type="match status" value="1"/>
</dbReference>
<feature type="transmembrane region" description="Helical" evidence="1">
    <location>
        <begin position="37"/>
        <end position="56"/>
    </location>
</feature>
<keyword evidence="1" id="KW-0812">Transmembrane</keyword>
<keyword evidence="3" id="KW-1185">Reference proteome</keyword>
<reference evidence="2 3" key="1">
    <citation type="submission" date="2022-12" db="EMBL/GenBank/DDBJ databases">
        <title>Draft genome sequence of Paenibacillus sp. dW9.</title>
        <authorList>
            <person name="Choi E.-W."/>
            <person name="Kim D.-U."/>
        </authorList>
    </citation>
    <scope>NUCLEOTIDE SEQUENCE [LARGE SCALE GENOMIC DNA]</scope>
    <source>
        <strain evidence="3">dW9</strain>
    </source>
</reference>
<accession>A0ABT4QBA3</accession>
<gene>
    <name evidence="2" type="ORF">O9H85_17420</name>
</gene>
<evidence type="ECO:0000313" key="3">
    <source>
        <dbReference type="Proteomes" id="UP001527882"/>
    </source>
</evidence>
<protein>
    <submittedName>
        <fullName evidence="2">Cytochrome-c oxidase</fullName>
    </submittedName>
</protein>
<dbReference type="RefSeq" id="WP_269882703.1">
    <property type="nucleotide sequence ID" value="NZ_JAQAGZ010000011.1"/>
</dbReference>
<dbReference type="Proteomes" id="UP001527882">
    <property type="component" value="Unassembled WGS sequence"/>
</dbReference>
<comment type="caution">
    <text evidence="2">The sequence shown here is derived from an EMBL/GenBank/DDBJ whole genome shotgun (WGS) entry which is preliminary data.</text>
</comment>
<feature type="transmembrane region" description="Helical" evidence="1">
    <location>
        <begin position="96"/>
        <end position="116"/>
    </location>
</feature>
<keyword evidence="1" id="KW-0472">Membrane</keyword>
<dbReference type="InterPro" id="IPR036927">
    <property type="entry name" value="Cyt_c_oxase-like_su1_sf"/>
</dbReference>
<evidence type="ECO:0000313" key="2">
    <source>
        <dbReference type="EMBL" id="MCZ8514174.1"/>
    </source>
</evidence>
<proteinExistence type="predicted"/>